<reference evidence="2 3" key="1">
    <citation type="journal article" date="2023" name="Microbiol. Spectr.">
        <title>Symbiosis of Carpenter Bees with Uncharacterized Lactic Acid Bacteria Showing NAD Auxotrophy.</title>
        <authorList>
            <person name="Kawasaki S."/>
            <person name="Ozawa K."/>
            <person name="Mori T."/>
            <person name="Yamamoto A."/>
            <person name="Ito M."/>
            <person name="Ohkuma M."/>
            <person name="Sakamoto M."/>
            <person name="Matsutani M."/>
        </authorList>
    </citation>
    <scope>NUCLEOTIDE SEQUENCE [LARGE SCALE GENOMIC DNA]</scope>
    <source>
        <strain evidence="2 3">XA3</strain>
    </source>
</reference>
<dbReference type="Pfam" id="PF17966">
    <property type="entry name" value="Muc_B2"/>
    <property type="match status" value="1"/>
</dbReference>
<evidence type="ECO:0000259" key="1">
    <source>
        <dbReference type="Pfam" id="PF17966"/>
    </source>
</evidence>
<evidence type="ECO:0000313" key="3">
    <source>
        <dbReference type="Proteomes" id="UP001321861"/>
    </source>
</evidence>
<dbReference type="SUPFAM" id="SSF52058">
    <property type="entry name" value="L domain-like"/>
    <property type="match status" value="1"/>
</dbReference>
<dbReference type="EMBL" id="AP026802">
    <property type="protein sequence ID" value="BDR59613.1"/>
    <property type="molecule type" value="Genomic_DNA"/>
</dbReference>
<feature type="domain" description="Mub B2-like" evidence="1">
    <location>
        <begin position="554"/>
        <end position="639"/>
    </location>
</feature>
<protein>
    <recommendedName>
        <fullName evidence="1">Mub B2-like domain-containing protein</fullName>
    </recommendedName>
</protein>
<keyword evidence="3" id="KW-1185">Reference proteome</keyword>
<dbReference type="PANTHER" id="PTHR45661:SF3">
    <property type="entry name" value="IG-LIKE DOMAIN-CONTAINING PROTEIN"/>
    <property type="match status" value="1"/>
</dbReference>
<name>A0AAU9DZB3_9LACO</name>
<dbReference type="Gene3D" id="3.80.10.10">
    <property type="entry name" value="Ribonuclease Inhibitor"/>
    <property type="match status" value="3"/>
</dbReference>
<dbReference type="InterPro" id="IPR032675">
    <property type="entry name" value="LRR_dom_sf"/>
</dbReference>
<dbReference type="Pfam" id="PF03382">
    <property type="entry name" value="DUF285"/>
    <property type="match status" value="2"/>
</dbReference>
<accession>A0AAU9DZB3</accession>
<dbReference type="Proteomes" id="UP001321861">
    <property type="component" value="Chromosome"/>
</dbReference>
<gene>
    <name evidence="2" type="ORF">XA3_20540</name>
</gene>
<dbReference type="InterPro" id="IPR041495">
    <property type="entry name" value="Mub_B2"/>
</dbReference>
<dbReference type="InterPro" id="IPR053139">
    <property type="entry name" value="Surface_bspA-like"/>
</dbReference>
<evidence type="ECO:0000313" key="2">
    <source>
        <dbReference type="EMBL" id="BDR59613.1"/>
    </source>
</evidence>
<dbReference type="RefSeq" id="WP_317635399.1">
    <property type="nucleotide sequence ID" value="NZ_AP026802.1"/>
</dbReference>
<proteinExistence type="predicted"/>
<dbReference type="Gene3D" id="2.60.40.4300">
    <property type="match status" value="1"/>
</dbReference>
<dbReference type="InterPro" id="IPR005046">
    <property type="entry name" value="DUF285"/>
</dbReference>
<dbReference type="NCBIfam" id="TIGR02167">
    <property type="entry name" value="Liste_lipo_26"/>
    <property type="match status" value="11"/>
</dbReference>
<dbReference type="KEGG" id="xap:XA3_20540"/>
<sequence length="708" mass="78940">MNKRLILSVSVAGLMCPLALMNREVKADTVPDKVVGESQENLAPKVDTKGISIGNFSTVLLKSGTWGTTKWDYFQNGNDYILRFHAGTLPKDPIVSMAAYPISVSSITKIQFDPGVVAPEDSSNLFCNLNWLTEIDGLENLDTSNTTNMSKMFMGCASLFSFDFSEMNTSNVTDMSRMFEGCNSLYDLNLDSFDTSKVTNMESMFKDSLLLTDLSLKNFNTSQVTNFSKMFYNCPNLSSLDLSSFSVPQADDLSDMFSGCTNLSNINLSGFGETKSADLSNMFFGCSSLASLDLSKFSAPKATNMSNMFGNCSNLSDIDLSNFHTDRAGHMENMFNGCANLASLDLSSFNTRRVTSMDSMFKDCSKLKQIDLSSFNTLYVKSMSRMFSGCKSISQLNLQKFNTMNVLEMNQMFFDCTSLTSLDLSNFKTPKLKQTWEMFKNCSSLRSLDLSNLYTKVITQYGMDNMFDNTPDLNHLVLGPGFSFNNKNLLKEVPAKGTKIPGTNRIVNTSTWVATKGYQQGWKYTSYDLCINVWGVRDQITTYDWDSDTDISVEVREVTRTINLHQVDNIVNSIKQTAKIQRTVTINADGSKTYSEWSKAQWDQYDVPKVLGCAATQDSVQTQTVDGSTADSTIDIYYDYVQTTVEIQYSADGRTVGTQKYMGYLGDVINVRYRVPRGYEIIGTPPTTITVDGSENQVITINVKLQKN</sequence>
<organism evidence="2 3">
    <name type="scientific">Xylocopilactobacillus apicola</name>
    <dbReference type="NCBI Taxonomy" id="2932184"/>
    <lineage>
        <taxon>Bacteria</taxon>
        <taxon>Bacillati</taxon>
        <taxon>Bacillota</taxon>
        <taxon>Bacilli</taxon>
        <taxon>Lactobacillales</taxon>
        <taxon>Lactobacillaceae</taxon>
        <taxon>Xylocopilactobacillus</taxon>
    </lineage>
</organism>
<dbReference type="InterPro" id="IPR011889">
    <property type="entry name" value="Liste_lipo_26"/>
</dbReference>
<dbReference type="AlphaFoldDB" id="A0AAU9DZB3"/>
<dbReference type="PANTHER" id="PTHR45661">
    <property type="entry name" value="SURFACE ANTIGEN"/>
    <property type="match status" value="1"/>
</dbReference>